<feature type="short sequence motif" description="GXSXG" evidence="2">
    <location>
        <begin position="35"/>
        <end position="39"/>
    </location>
</feature>
<evidence type="ECO:0000256" key="2">
    <source>
        <dbReference type="PROSITE-ProRule" id="PRU01161"/>
    </source>
</evidence>
<evidence type="ECO:0000256" key="3">
    <source>
        <dbReference type="SAM" id="MobiDB-lite"/>
    </source>
</evidence>
<feature type="active site" description="Nucleophile" evidence="2">
    <location>
        <position position="37"/>
    </location>
</feature>
<dbReference type="GO" id="GO:0016787">
    <property type="term" value="F:hydrolase activity"/>
    <property type="evidence" value="ECO:0007669"/>
    <property type="project" value="UniProtKB-UniRule"/>
</dbReference>
<dbReference type="Proteomes" id="UP000199475">
    <property type="component" value="Unassembled WGS sequence"/>
</dbReference>
<comment type="caution">
    <text evidence="2">Lacks conserved residue(s) required for the propagation of feature annotation.</text>
</comment>
<feature type="transmembrane region" description="Helical" evidence="4">
    <location>
        <begin position="146"/>
        <end position="169"/>
    </location>
</feature>
<reference evidence="6 7" key="1">
    <citation type="submission" date="2016-10" db="EMBL/GenBank/DDBJ databases">
        <authorList>
            <person name="de Groot N.N."/>
        </authorList>
    </citation>
    <scope>NUCLEOTIDE SEQUENCE [LARGE SCALE GENOMIC DNA]</scope>
    <source>
        <strain evidence="6 7">CGMCC 1.9159</strain>
    </source>
</reference>
<gene>
    <name evidence="6" type="ORF">SAMN04488242_2369</name>
</gene>
<evidence type="ECO:0000256" key="4">
    <source>
        <dbReference type="SAM" id="Phobius"/>
    </source>
</evidence>
<keyword evidence="7" id="KW-1185">Reference proteome</keyword>
<dbReference type="InterPro" id="IPR016035">
    <property type="entry name" value="Acyl_Trfase/lysoPLipase"/>
</dbReference>
<feature type="active site" description="Proton acceptor" evidence="2">
    <location>
        <position position="376"/>
    </location>
</feature>
<dbReference type="InterPro" id="IPR002641">
    <property type="entry name" value="PNPLA_dom"/>
</dbReference>
<feature type="domain" description="PNPLA" evidence="5">
    <location>
        <begin position="5"/>
        <end position="389"/>
    </location>
</feature>
<keyword evidence="4" id="KW-0472">Membrane</keyword>
<dbReference type="GO" id="GO:0016042">
    <property type="term" value="P:lipid catabolic process"/>
    <property type="evidence" value="ECO:0007669"/>
    <property type="project" value="UniProtKB-UniRule"/>
</dbReference>
<dbReference type="PROSITE" id="PS51635">
    <property type="entry name" value="PNPLA"/>
    <property type="match status" value="1"/>
</dbReference>
<evidence type="ECO:0000313" key="7">
    <source>
        <dbReference type="Proteomes" id="UP000199475"/>
    </source>
</evidence>
<sequence>MACDIVMKGGITSGVIYPRAVAELARTYRLSRVGGASAGAIAAAAAAAAELGRATGGFEELDRMPADLAEPGPDGRSTLASFFQPTRNGAPLFRLMSSATERAGGSPIPALVGGLLRNFWVEALLGALPGVLVVVLSALGDGLARGVGVVAGLLLAVLGVGFATVFGALRAAGRVAGDGFGLCTGMEGVDAGDAKPLTPWLHDKIQALAGREPGTGPVTFGDLRRAGITLRVMTTNLTRHQPMAMPWRTQEYFFDPDEFRGLFPGELVDWMVANPPPLSDEPGRSFETRLRRAQAGRLRPWPAADDVPVIVATRMSLSFPALITAVRLYAVDFTQPSNWEASDAAARWRSANPGGAVDEALSSLPAPAFSSVWFTDGGLCANLPVHFFDSPLPRHPTFAFNLGPFPPGTEKSTNQAENSYLPTSNLGGLQRPWYPLGTRGVGAWAGFLLLMVHTAREWVDGAQVVMPGYRDRIVTVFHDDKEGGMNLSMPAPVVTDLAERGREGAAKLVSAFAGTPGSGTAKGWDNHRWVRFRTATSGLAQWLRQFAEAYEHDEPGTTPYRDFAGPDASAPLPSYKVTQAQRAELNRRTGQVMDLAGQWSDDVLEGSAPKPAPLLRLVPDDGTAAGLEERAD</sequence>
<dbReference type="AlphaFoldDB" id="A0A1G9LW97"/>
<dbReference type="Gene3D" id="3.40.1090.10">
    <property type="entry name" value="Cytosolic phospholipase A2 catalytic domain"/>
    <property type="match status" value="1"/>
</dbReference>
<feature type="short sequence motif" description="DGA/G" evidence="2">
    <location>
        <begin position="376"/>
        <end position="378"/>
    </location>
</feature>
<dbReference type="RefSeq" id="WP_093252430.1">
    <property type="nucleotide sequence ID" value="NZ_FNGP01000004.1"/>
</dbReference>
<protein>
    <submittedName>
        <fullName evidence="6">Patatin-like phospholipase</fullName>
    </submittedName>
</protein>
<keyword evidence="2" id="KW-0442">Lipid degradation</keyword>
<feature type="transmembrane region" description="Helical" evidence="4">
    <location>
        <begin position="119"/>
        <end position="140"/>
    </location>
</feature>
<keyword evidence="4" id="KW-0812">Transmembrane</keyword>
<evidence type="ECO:0000256" key="1">
    <source>
        <dbReference type="ARBA" id="ARBA00023098"/>
    </source>
</evidence>
<keyword evidence="4" id="KW-1133">Transmembrane helix</keyword>
<name>A0A1G9LW97_9ACTN</name>
<evidence type="ECO:0000313" key="6">
    <source>
        <dbReference type="EMBL" id="SDL66226.1"/>
    </source>
</evidence>
<organism evidence="6 7">
    <name type="scientific">Tessaracoccus oleiagri</name>
    <dbReference type="NCBI Taxonomy" id="686624"/>
    <lineage>
        <taxon>Bacteria</taxon>
        <taxon>Bacillati</taxon>
        <taxon>Actinomycetota</taxon>
        <taxon>Actinomycetes</taxon>
        <taxon>Propionibacteriales</taxon>
        <taxon>Propionibacteriaceae</taxon>
        <taxon>Tessaracoccus</taxon>
    </lineage>
</organism>
<feature type="region of interest" description="Disordered" evidence="3">
    <location>
        <begin position="602"/>
        <end position="632"/>
    </location>
</feature>
<dbReference type="STRING" id="686624.SAMN04488242_2369"/>
<keyword evidence="2" id="KW-0378">Hydrolase</keyword>
<keyword evidence="1 2" id="KW-0443">Lipid metabolism</keyword>
<accession>A0A1G9LW97</accession>
<dbReference type="OrthoDB" id="9770965at2"/>
<evidence type="ECO:0000259" key="5">
    <source>
        <dbReference type="PROSITE" id="PS51635"/>
    </source>
</evidence>
<proteinExistence type="predicted"/>
<dbReference type="EMBL" id="FNGP01000004">
    <property type="protein sequence ID" value="SDL66226.1"/>
    <property type="molecule type" value="Genomic_DNA"/>
</dbReference>
<dbReference type="SUPFAM" id="SSF52151">
    <property type="entry name" value="FabD/lysophospholipase-like"/>
    <property type="match status" value="1"/>
</dbReference>